<feature type="region of interest" description="Disordered" evidence="1">
    <location>
        <begin position="1"/>
        <end position="30"/>
    </location>
</feature>
<protein>
    <submittedName>
        <fullName evidence="2">Uncharacterized protein</fullName>
    </submittedName>
</protein>
<sequence length="118" mass="13966">MSRDDLFDTTETRNMPSQAGNDFDHDHNKNKDGQQLELLECLREIYMKRRELIKKMNYEESVEVFKKLKVSIRKKKKKLKTQTTIKRSLSVGDEMRHERAKVFSFPLNKVPILLVGLL</sequence>
<organism evidence="2 3">
    <name type="scientific">Datura stramonium</name>
    <name type="common">Jimsonweed</name>
    <name type="synonym">Common thornapple</name>
    <dbReference type="NCBI Taxonomy" id="4076"/>
    <lineage>
        <taxon>Eukaryota</taxon>
        <taxon>Viridiplantae</taxon>
        <taxon>Streptophyta</taxon>
        <taxon>Embryophyta</taxon>
        <taxon>Tracheophyta</taxon>
        <taxon>Spermatophyta</taxon>
        <taxon>Magnoliopsida</taxon>
        <taxon>eudicotyledons</taxon>
        <taxon>Gunneridae</taxon>
        <taxon>Pentapetalae</taxon>
        <taxon>asterids</taxon>
        <taxon>lamiids</taxon>
        <taxon>Solanales</taxon>
        <taxon>Solanaceae</taxon>
        <taxon>Solanoideae</taxon>
        <taxon>Datureae</taxon>
        <taxon>Datura</taxon>
    </lineage>
</organism>
<evidence type="ECO:0000313" key="3">
    <source>
        <dbReference type="Proteomes" id="UP000823775"/>
    </source>
</evidence>
<evidence type="ECO:0000256" key="1">
    <source>
        <dbReference type="SAM" id="MobiDB-lite"/>
    </source>
</evidence>
<comment type="caution">
    <text evidence="2">The sequence shown here is derived from an EMBL/GenBank/DDBJ whole genome shotgun (WGS) entry which is preliminary data.</text>
</comment>
<dbReference type="PANTHER" id="PTHR37725:SF1">
    <property type="match status" value="1"/>
</dbReference>
<dbReference type="PANTHER" id="PTHR37725">
    <property type="match status" value="1"/>
</dbReference>
<keyword evidence="3" id="KW-1185">Reference proteome</keyword>
<proteinExistence type="predicted"/>
<dbReference type="EMBL" id="JACEIK010000441">
    <property type="protein sequence ID" value="MCD7457119.1"/>
    <property type="molecule type" value="Genomic_DNA"/>
</dbReference>
<evidence type="ECO:0000313" key="2">
    <source>
        <dbReference type="EMBL" id="MCD7457119.1"/>
    </source>
</evidence>
<dbReference type="Proteomes" id="UP000823775">
    <property type="component" value="Unassembled WGS sequence"/>
</dbReference>
<reference evidence="2 3" key="1">
    <citation type="journal article" date="2021" name="BMC Genomics">
        <title>Datura genome reveals duplications of psychoactive alkaloid biosynthetic genes and high mutation rate following tissue culture.</title>
        <authorList>
            <person name="Rajewski A."/>
            <person name="Carter-House D."/>
            <person name="Stajich J."/>
            <person name="Litt A."/>
        </authorList>
    </citation>
    <scope>NUCLEOTIDE SEQUENCE [LARGE SCALE GENOMIC DNA]</scope>
    <source>
        <strain evidence="2">AR-01</strain>
    </source>
</reference>
<gene>
    <name evidence="2" type="ORF">HAX54_034252</name>
</gene>
<name>A0ABS8SEY4_DATST</name>
<accession>A0ABS8SEY4</accession>